<dbReference type="InterPro" id="IPR027417">
    <property type="entry name" value="P-loop_NTPase"/>
</dbReference>
<proteinExistence type="predicted"/>
<keyword evidence="3" id="KW-1185">Reference proteome</keyword>
<dbReference type="CDD" id="cd00267">
    <property type="entry name" value="ABC_ATPase"/>
    <property type="match status" value="1"/>
</dbReference>
<dbReference type="OrthoDB" id="9789856at2"/>
<dbReference type="InterPro" id="IPR041685">
    <property type="entry name" value="AAA_GajA/Old/RecF-like"/>
</dbReference>
<feature type="domain" description="AAA+ ATPase" evidence="1">
    <location>
        <begin position="23"/>
        <end position="431"/>
    </location>
</feature>
<evidence type="ECO:0000313" key="2">
    <source>
        <dbReference type="EMBL" id="TCP38021.1"/>
    </source>
</evidence>
<sequence length="432" mass="49634">MPTIESVNIEGFWGNHDVFLQFDPKVNFLVGVNGSGKTTAIDILASALQCDEDALERLPFERIEIVLFDKETRRKPSIVVERDLSDEGGFASIIYKIKESAKSTAEETKIFSPFDLRERALHTRRDPRTGQIIRRRIAHEYGYRDVRIELSKLIKMNWLSINRVSSVRSGPERSSNETHVDRKLREISDRLERYFSELSSNANQRARDFQRKLFRSLIADDSSFSLDNDLGGMNLELEKSALIDIFERFNIPHDEYRKDADKFFDKLQIIQDDKGKNTYSPADLMVMINAHKIHALVGEWNDAVKAEKGILRPRDAFVEILDAMFHRKVAEVMPSGEIVFHSRSGKTLRINELSSGEKQLFIILAEALLQKDAEWTYIADEPELSLHVDWQEVLVDNLRALNPNSQVIFATHSPDIISHYSDQVIDMEKVLG</sequence>
<protein>
    <submittedName>
        <fullName evidence="2">AAA ATPase-like protein</fullName>
    </submittedName>
</protein>
<accession>A0A4R2PV09</accession>
<dbReference type="AlphaFoldDB" id="A0A4R2PV09"/>
<evidence type="ECO:0000313" key="3">
    <source>
        <dbReference type="Proteomes" id="UP000294835"/>
    </source>
</evidence>
<dbReference type="SUPFAM" id="SSF52540">
    <property type="entry name" value="P-loop containing nucleoside triphosphate hydrolases"/>
    <property type="match status" value="1"/>
</dbReference>
<dbReference type="PANTHER" id="PTHR43581:SF2">
    <property type="entry name" value="EXCINUCLEASE ATPASE SUBUNIT"/>
    <property type="match status" value="1"/>
</dbReference>
<gene>
    <name evidence="2" type="ORF">EV662_1259</name>
</gene>
<dbReference type="EMBL" id="SLXP01000025">
    <property type="protein sequence ID" value="TCP38021.1"/>
    <property type="molecule type" value="Genomic_DNA"/>
</dbReference>
<dbReference type="RefSeq" id="WP_132466422.1">
    <property type="nucleotide sequence ID" value="NZ_SLXP01000025.1"/>
</dbReference>
<name>A0A4R2PV09_9RHOB</name>
<reference evidence="2 3" key="1">
    <citation type="submission" date="2019-03" db="EMBL/GenBank/DDBJ databases">
        <title>Genomic Encyclopedia of Type Strains, Phase IV (KMG-IV): sequencing the most valuable type-strain genomes for metagenomic binning, comparative biology and taxonomic classification.</title>
        <authorList>
            <person name="Goeker M."/>
        </authorList>
    </citation>
    <scope>NUCLEOTIDE SEQUENCE [LARGE SCALE GENOMIC DNA]</scope>
    <source>
        <strain evidence="2 3">DSM 18063</strain>
    </source>
</reference>
<organism evidence="2 3">
    <name type="scientific">Rhodovulum marinum</name>
    <dbReference type="NCBI Taxonomy" id="320662"/>
    <lineage>
        <taxon>Bacteria</taxon>
        <taxon>Pseudomonadati</taxon>
        <taxon>Pseudomonadota</taxon>
        <taxon>Alphaproteobacteria</taxon>
        <taxon>Rhodobacterales</taxon>
        <taxon>Paracoccaceae</taxon>
        <taxon>Rhodovulum</taxon>
    </lineage>
</organism>
<comment type="caution">
    <text evidence="2">The sequence shown here is derived from an EMBL/GenBank/DDBJ whole genome shotgun (WGS) entry which is preliminary data.</text>
</comment>
<dbReference type="Proteomes" id="UP000294835">
    <property type="component" value="Unassembled WGS sequence"/>
</dbReference>
<dbReference type="Gene3D" id="3.40.50.300">
    <property type="entry name" value="P-loop containing nucleotide triphosphate hydrolases"/>
    <property type="match status" value="1"/>
</dbReference>
<dbReference type="InterPro" id="IPR051396">
    <property type="entry name" value="Bact_Antivir_Def_Nuclease"/>
</dbReference>
<evidence type="ECO:0000259" key="1">
    <source>
        <dbReference type="SMART" id="SM00382"/>
    </source>
</evidence>
<dbReference type="SMART" id="SM00382">
    <property type="entry name" value="AAA"/>
    <property type="match status" value="1"/>
</dbReference>
<dbReference type="Pfam" id="PF13175">
    <property type="entry name" value="AAA_15"/>
    <property type="match status" value="1"/>
</dbReference>
<dbReference type="PANTHER" id="PTHR43581">
    <property type="entry name" value="ATP/GTP PHOSPHATASE"/>
    <property type="match status" value="1"/>
</dbReference>
<dbReference type="InterPro" id="IPR003593">
    <property type="entry name" value="AAA+_ATPase"/>
</dbReference>